<proteinExistence type="predicted"/>
<gene>
    <name evidence="1" type="ORF">MM236_00480</name>
</gene>
<dbReference type="RefSeq" id="WP_241272956.1">
    <property type="nucleotide sequence ID" value="NZ_JAKZGS010000001.1"/>
</dbReference>
<evidence type="ECO:0000313" key="1">
    <source>
        <dbReference type="EMBL" id="MCH7396435.1"/>
    </source>
</evidence>
<sequence length="154" mass="17898">MKETNLLMFLILVLFACSSTEEQYYQNVNKTIRVPKKNISGKFSNVKFNNGNFVALNQFSLDGQSLFIVNEDGNVWQKELIKPNTRTVIGGISEEIFLFQDYFYLVKDIGLFVKYNYDGEEIDKISMRHVFPKKINVGRFLLIKMEHVISLVIL</sequence>
<keyword evidence="2" id="KW-1185">Reference proteome</keyword>
<comment type="caution">
    <text evidence="1">The sequence shown here is derived from an EMBL/GenBank/DDBJ whole genome shotgun (WGS) entry which is preliminary data.</text>
</comment>
<evidence type="ECO:0000313" key="2">
    <source>
        <dbReference type="Proteomes" id="UP001165488"/>
    </source>
</evidence>
<reference evidence="1" key="1">
    <citation type="submission" date="2022-03" db="EMBL/GenBank/DDBJ databases">
        <title>De novo assembled genomes of Belliella spp. (Cyclobacteriaceae) strains.</title>
        <authorList>
            <person name="Szabo A."/>
            <person name="Korponai K."/>
            <person name="Felfoldi T."/>
        </authorList>
    </citation>
    <scope>NUCLEOTIDE SEQUENCE</scope>
    <source>
        <strain evidence="1">DSM 107340</strain>
    </source>
</reference>
<evidence type="ECO:0008006" key="3">
    <source>
        <dbReference type="Google" id="ProtNLM"/>
    </source>
</evidence>
<protein>
    <recommendedName>
        <fullName evidence="3">6-bladed beta-propeller</fullName>
    </recommendedName>
</protein>
<name>A0ABS9UJ39_9BACT</name>
<dbReference type="EMBL" id="JAKZGS010000001">
    <property type="protein sequence ID" value="MCH7396435.1"/>
    <property type="molecule type" value="Genomic_DNA"/>
</dbReference>
<accession>A0ABS9UJ39</accession>
<organism evidence="1 2">
    <name type="scientific">Belliella calami</name>
    <dbReference type="NCBI Taxonomy" id="2923436"/>
    <lineage>
        <taxon>Bacteria</taxon>
        <taxon>Pseudomonadati</taxon>
        <taxon>Bacteroidota</taxon>
        <taxon>Cytophagia</taxon>
        <taxon>Cytophagales</taxon>
        <taxon>Cyclobacteriaceae</taxon>
        <taxon>Belliella</taxon>
    </lineage>
</organism>
<dbReference type="Proteomes" id="UP001165488">
    <property type="component" value="Unassembled WGS sequence"/>
</dbReference>
<dbReference type="PROSITE" id="PS51257">
    <property type="entry name" value="PROKAR_LIPOPROTEIN"/>
    <property type="match status" value="1"/>
</dbReference>